<feature type="transmembrane region" description="Helical" evidence="1">
    <location>
        <begin position="123"/>
        <end position="139"/>
    </location>
</feature>
<accession>A0A7N4P3S2</accession>
<name>A0A7N4P3S2_SARHA</name>
<evidence type="ECO:0000313" key="2">
    <source>
        <dbReference type="Ensembl" id="ENSSHAP00000031888.1"/>
    </source>
</evidence>
<dbReference type="PANTHER" id="PTHR15066:SF0">
    <property type="entry name" value="TRANSMEMBRANE PROTEIN 187"/>
    <property type="match status" value="1"/>
</dbReference>
<dbReference type="Ensembl" id="ENSSHAT00000044385.1">
    <property type="protein sequence ID" value="ENSSHAP00000042303.1"/>
    <property type="gene ID" value="ENSSHAG00000021524.1"/>
</dbReference>
<dbReference type="OrthoDB" id="5973769at2759"/>
<evidence type="ECO:0000256" key="1">
    <source>
        <dbReference type="SAM" id="Phobius"/>
    </source>
</evidence>
<dbReference type="AlphaFoldDB" id="A0A7N4P3S2"/>
<keyword evidence="1" id="KW-0472">Membrane</keyword>
<dbReference type="GeneTree" id="ENSGT00390000011272"/>
<dbReference type="Ensembl" id="ENSSHAT00000036305.1">
    <property type="protein sequence ID" value="ENSSHAP00000035290.1"/>
    <property type="gene ID" value="ENSSHAG00000021524.1"/>
</dbReference>
<dbReference type="Ensembl" id="ENSSHAT00000041191.1">
    <property type="protein sequence ID" value="ENSSHAP00000027886.1"/>
    <property type="gene ID" value="ENSSHAG00000021524.1"/>
</dbReference>
<dbReference type="Ensembl" id="ENSSHAT00000025264.1">
    <property type="protein sequence ID" value="ENSSHAP00000031888.1"/>
    <property type="gene ID" value="ENSSHAG00000021524.1"/>
</dbReference>
<dbReference type="Pfam" id="PF15100">
    <property type="entry name" value="TMEM187"/>
    <property type="match status" value="1"/>
</dbReference>
<evidence type="ECO:0000313" key="3">
    <source>
        <dbReference type="Proteomes" id="UP000007648"/>
    </source>
</evidence>
<keyword evidence="3" id="KW-1185">Reference proteome</keyword>
<gene>
    <name evidence="2" type="primary">TMEM187</name>
</gene>
<dbReference type="Proteomes" id="UP000007648">
    <property type="component" value="Unassembled WGS sequence"/>
</dbReference>
<dbReference type="RefSeq" id="XP_031800711.1">
    <property type="nucleotide sequence ID" value="XM_031944851.1"/>
</dbReference>
<dbReference type="KEGG" id="shr:100923635"/>
<dbReference type="Ensembl" id="ENSSHAT00000007999.2">
    <property type="protein sequence ID" value="ENSSHAP00000035690.1"/>
    <property type="gene ID" value="ENSSHAG00000021524.1"/>
</dbReference>
<dbReference type="PANTHER" id="PTHR15066">
    <property type="entry name" value="TRANSMEMBRANE PROTEIN 187"/>
    <property type="match status" value="1"/>
</dbReference>
<dbReference type="CTD" id="8269"/>
<feature type="transmembrane region" description="Helical" evidence="1">
    <location>
        <begin position="146"/>
        <end position="165"/>
    </location>
</feature>
<feature type="transmembrane region" description="Helical" evidence="1">
    <location>
        <begin position="195"/>
        <end position="213"/>
    </location>
</feature>
<feature type="transmembrane region" description="Helical" evidence="1">
    <location>
        <begin position="94"/>
        <end position="111"/>
    </location>
</feature>
<protein>
    <submittedName>
        <fullName evidence="2">Transmembrane protein 187</fullName>
    </submittedName>
</protein>
<dbReference type="RefSeq" id="XP_031800713.1">
    <property type="nucleotide sequence ID" value="XM_031944853.1"/>
</dbReference>
<organism evidence="2 3">
    <name type="scientific">Sarcophilus harrisii</name>
    <name type="common">Tasmanian devil</name>
    <name type="synonym">Sarcophilus laniarius</name>
    <dbReference type="NCBI Taxonomy" id="9305"/>
    <lineage>
        <taxon>Eukaryota</taxon>
        <taxon>Metazoa</taxon>
        <taxon>Chordata</taxon>
        <taxon>Craniata</taxon>
        <taxon>Vertebrata</taxon>
        <taxon>Euteleostomi</taxon>
        <taxon>Mammalia</taxon>
        <taxon>Metatheria</taxon>
        <taxon>Dasyuromorphia</taxon>
        <taxon>Dasyuridae</taxon>
        <taxon>Sarcophilus</taxon>
    </lineage>
</organism>
<feature type="transmembrane region" description="Helical" evidence="1">
    <location>
        <begin position="52"/>
        <end position="73"/>
    </location>
</feature>
<sequence length="266" mass="31089">MKRESYRALIHVLLTACLCTATVYMGFFDGIFTEVGYEYYAEVPVHSFPTFLAMPFNSVINLGYLLLGWYWLMKNKKFVGNDENMRQVRYLKDVFAGMALLYGPVQWVRIWTQTHHSAVLDQWFTLPIFAWPVVWCHYLKNGWQPWSFFCIECISLASYCLTLFHHFGFDIALACHILAAVWSATHLHRQYGDSVSATYIGLALMSCLGFVVLKIGDHWLAQWSVFKKLTGHFWSKICDIMQFHFAFLFFIHFSNPRKQIGEEKNI</sequence>
<dbReference type="InterPro" id="IPR028066">
    <property type="entry name" value="TMEM187"/>
</dbReference>
<dbReference type="RefSeq" id="XP_031800712.1">
    <property type="nucleotide sequence ID" value="XM_031944852.1"/>
</dbReference>
<keyword evidence="1" id="KW-0812">Transmembrane</keyword>
<proteinExistence type="predicted"/>
<dbReference type="GO" id="GO:0030133">
    <property type="term" value="C:transport vesicle"/>
    <property type="evidence" value="ECO:0007669"/>
    <property type="project" value="Ensembl"/>
</dbReference>
<reference evidence="2" key="2">
    <citation type="submission" date="2025-05" db="UniProtKB">
        <authorList>
            <consortium name="Ensembl"/>
        </authorList>
    </citation>
    <scope>IDENTIFICATION</scope>
</reference>
<dbReference type="GeneID" id="100923635"/>
<keyword evidence="1" id="KW-1133">Transmembrane helix</keyword>
<reference evidence="2 3" key="1">
    <citation type="journal article" date="2011" name="Proc. Natl. Acad. Sci. U.S.A.">
        <title>Genetic diversity and population structure of the endangered marsupial Sarcophilus harrisii (Tasmanian devil).</title>
        <authorList>
            <person name="Miller W."/>
            <person name="Hayes V.M."/>
            <person name="Ratan A."/>
            <person name="Petersen D.C."/>
            <person name="Wittekindt N.E."/>
            <person name="Miller J."/>
            <person name="Walenz B."/>
            <person name="Knight J."/>
            <person name="Qi J."/>
            <person name="Zhao F."/>
            <person name="Wang Q."/>
            <person name="Bedoya-Reina O.C."/>
            <person name="Katiyar N."/>
            <person name="Tomsho L.P."/>
            <person name="Kasson L.M."/>
            <person name="Hardie R.A."/>
            <person name="Woodbridge P."/>
            <person name="Tindall E.A."/>
            <person name="Bertelsen M.F."/>
            <person name="Dixon D."/>
            <person name="Pyecroft S."/>
            <person name="Helgen K.M."/>
            <person name="Lesk A.M."/>
            <person name="Pringle T.H."/>
            <person name="Patterson N."/>
            <person name="Zhang Y."/>
            <person name="Kreiss A."/>
            <person name="Woods G.M."/>
            <person name="Jones M.E."/>
            <person name="Schuster S.C."/>
        </authorList>
    </citation>
    <scope>NUCLEOTIDE SEQUENCE [LARGE SCALE GENOMIC DNA]</scope>
</reference>
<feature type="transmembrane region" description="Helical" evidence="1">
    <location>
        <begin position="12"/>
        <end position="32"/>
    </location>
</feature>